<feature type="region of interest" description="Disordered" evidence="1">
    <location>
        <begin position="1"/>
        <end position="36"/>
    </location>
</feature>
<protein>
    <submittedName>
        <fullName evidence="2">Uncharacterized protein</fullName>
    </submittedName>
</protein>
<organism evidence="2 3">
    <name type="scientific">Polarella glacialis</name>
    <name type="common">Dinoflagellate</name>
    <dbReference type="NCBI Taxonomy" id="89957"/>
    <lineage>
        <taxon>Eukaryota</taxon>
        <taxon>Sar</taxon>
        <taxon>Alveolata</taxon>
        <taxon>Dinophyceae</taxon>
        <taxon>Suessiales</taxon>
        <taxon>Suessiaceae</taxon>
        <taxon>Polarella</taxon>
    </lineage>
</organism>
<reference evidence="2" key="1">
    <citation type="submission" date="2021-02" db="EMBL/GenBank/DDBJ databases">
        <authorList>
            <person name="Dougan E. K."/>
            <person name="Rhodes N."/>
            <person name="Thang M."/>
            <person name="Chan C."/>
        </authorList>
    </citation>
    <scope>NUCLEOTIDE SEQUENCE</scope>
</reference>
<accession>A0A813HAX8</accession>
<comment type="caution">
    <text evidence="2">The sequence shown here is derived from an EMBL/GenBank/DDBJ whole genome shotgun (WGS) entry which is preliminary data.</text>
</comment>
<proteinExistence type="predicted"/>
<evidence type="ECO:0000313" key="3">
    <source>
        <dbReference type="Proteomes" id="UP000654075"/>
    </source>
</evidence>
<keyword evidence="3" id="KW-1185">Reference proteome</keyword>
<gene>
    <name evidence="2" type="ORF">PGLA1383_LOCUS50342</name>
</gene>
<name>A0A813HAX8_POLGL</name>
<dbReference type="Proteomes" id="UP000654075">
    <property type="component" value="Unassembled WGS sequence"/>
</dbReference>
<dbReference type="AlphaFoldDB" id="A0A813HAX8"/>
<evidence type="ECO:0000256" key="1">
    <source>
        <dbReference type="SAM" id="MobiDB-lite"/>
    </source>
</evidence>
<feature type="compositionally biased region" description="Low complexity" evidence="1">
    <location>
        <begin position="1"/>
        <end position="12"/>
    </location>
</feature>
<evidence type="ECO:0000313" key="2">
    <source>
        <dbReference type="EMBL" id="CAE8634722.1"/>
    </source>
</evidence>
<dbReference type="EMBL" id="CAJNNV010031119">
    <property type="protein sequence ID" value="CAE8634722.1"/>
    <property type="molecule type" value="Genomic_DNA"/>
</dbReference>
<sequence>MVEHTVPVPLTPGGEGELGAEGAIGSPEASSELGGAPVRLFGDFEASDDAKVSGEARRARLSTLARPSPTLSGAAGSAKKQEGIVSEFNHLLSSQMTEILGGSQLGN</sequence>